<protein>
    <submittedName>
        <fullName evidence="2">Uncharacterized protein</fullName>
    </submittedName>
</protein>
<dbReference type="EMBL" id="FOZU01000001">
    <property type="protein sequence ID" value="SFS31471.1"/>
    <property type="molecule type" value="Genomic_DNA"/>
</dbReference>
<gene>
    <name evidence="2" type="ORF">SAMN05444586_1001151</name>
</gene>
<keyword evidence="1" id="KW-1133">Transmembrane helix</keyword>
<dbReference type="Proteomes" id="UP000182827">
    <property type="component" value="Unassembled WGS sequence"/>
</dbReference>
<evidence type="ECO:0000313" key="2">
    <source>
        <dbReference type="EMBL" id="SFS31471.1"/>
    </source>
</evidence>
<organism evidence="2 3">
    <name type="scientific">Acinetobacter bohemicus</name>
    <dbReference type="NCBI Taxonomy" id="1435036"/>
    <lineage>
        <taxon>Bacteria</taxon>
        <taxon>Pseudomonadati</taxon>
        <taxon>Pseudomonadota</taxon>
        <taxon>Gammaproteobacteria</taxon>
        <taxon>Moraxellales</taxon>
        <taxon>Moraxellaceae</taxon>
        <taxon>Acinetobacter</taxon>
    </lineage>
</organism>
<sequence>MLIKTDLKSNQAALLRAKLATFVLLFLSIPFVIYLVNCSPKTQLEKPTNAAPPLYDSQTNQVIPSTQQLLTPTDQIQDNEFQPNENLPTLEQMSTEKHWMSPATHSIALRVDFTSMLILLGNNTTAKILKLQCCRSVRYKAN</sequence>
<keyword evidence="3" id="KW-1185">Reference proteome</keyword>
<feature type="transmembrane region" description="Helical" evidence="1">
    <location>
        <begin position="12"/>
        <end position="36"/>
    </location>
</feature>
<proteinExistence type="predicted"/>
<keyword evidence="1" id="KW-0472">Membrane</keyword>
<reference evidence="3" key="1">
    <citation type="submission" date="2016-10" db="EMBL/GenBank/DDBJ databases">
        <authorList>
            <person name="Varghese N."/>
            <person name="Submissions S."/>
        </authorList>
    </citation>
    <scope>NUCLEOTIDE SEQUENCE [LARGE SCALE GENOMIC DNA]</scope>
    <source>
        <strain evidence="3">ANC 5076</strain>
    </source>
</reference>
<evidence type="ECO:0000256" key="1">
    <source>
        <dbReference type="SAM" id="Phobius"/>
    </source>
</evidence>
<evidence type="ECO:0000313" key="3">
    <source>
        <dbReference type="Proteomes" id="UP000182827"/>
    </source>
</evidence>
<name>A0A1I6NU61_9GAMM</name>
<dbReference type="RefSeq" id="WP_074943189.1">
    <property type="nucleotide sequence ID" value="NZ_FOZU01000001.1"/>
</dbReference>
<dbReference type="AlphaFoldDB" id="A0A1I6NU61"/>
<accession>A0A1I6NU61</accession>
<keyword evidence="1" id="KW-0812">Transmembrane</keyword>